<proteinExistence type="predicted"/>
<keyword evidence="1" id="KW-1133">Transmembrane helix</keyword>
<dbReference type="EMBL" id="DRYQ01000085">
    <property type="protein sequence ID" value="HHQ50811.1"/>
    <property type="molecule type" value="Genomic_DNA"/>
</dbReference>
<feature type="transmembrane region" description="Helical" evidence="1">
    <location>
        <begin position="52"/>
        <end position="73"/>
    </location>
</feature>
<feature type="transmembrane region" description="Helical" evidence="1">
    <location>
        <begin position="79"/>
        <end position="98"/>
    </location>
</feature>
<feature type="transmembrane region" description="Helical" evidence="1">
    <location>
        <begin position="110"/>
        <end position="128"/>
    </location>
</feature>
<accession>A0A7J3Z808</accession>
<name>A0A7J3Z808_9CREN</name>
<protein>
    <submittedName>
        <fullName evidence="2">Uncharacterized protein</fullName>
    </submittedName>
</protein>
<evidence type="ECO:0000313" key="2">
    <source>
        <dbReference type="EMBL" id="HHQ50811.1"/>
    </source>
</evidence>
<dbReference type="AlphaFoldDB" id="A0A7J3Z808"/>
<comment type="caution">
    <text evidence="2">The sequence shown here is derived from an EMBL/GenBank/DDBJ whole genome shotgun (WGS) entry which is preliminary data.</text>
</comment>
<evidence type="ECO:0000256" key="1">
    <source>
        <dbReference type="SAM" id="Phobius"/>
    </source>
</evidence>
<keyword evidence="1" id="KW-0472">Membrane</keyword>
<feature type="transmembrane region" description="Helical" evidence="1">
    <location>
        <begin position="12"/>
        <end position="31"/>
    </location>
</feature>
<reference evidence="2" key="1">
    <citation type="journal article" date="2020" name="mSystems">
        <title>Genome- and Community-Level Interaction Insights into Carbon Utilization and Element Cycling Functions of Hydrothermarchaeota in Hydrothermal Sediment.</title>
        <authorList>
            <person name="Zhou Z."/>
            <person name="Liu Y."/>
            <person name="Xu W."/>
            <person name="Pan J."/>
            <person name="Luo Z.H."/>
            <person name="Li M."/>
        </authorList>
    </citation>
    <scope>NUCLEOTIDE SEQUENCE [LARGE SCALE GENOMIC DNA]</scope>
    <source>
        <strain evidence="2">SpSt-1105</strain>
    </source>
</reference>
<keyword evidence="1" id="KW-0812">Transmembrane</keyword>
<feature type="transmembrane region" description="Helical" evidence="1">
    <location>
        <begin position="183"/>
        <end position="204"/>
    </location>
</feature>
<organism evidence="2">
    <name type="scientific">Ignisphaera aggregans</name>
    <dbReference type="NCBI Taxonomy" id="334771"/>
    <lineage>
        <taxon>Archaea</taxon>
        <taxon>Thermoproteota</taxon>
        <taxon>Thermoprotei</taxon>
        <taxon>Desulfurococcales</taxon>
        <taxon>Desulfurococcaceae</taxon>
        <taxon>Ignisphaera</taxon>
    </lineage>
</organism>
<sequence length="212" mass="23620">MFIDSVLGWVNHLFVFGLNFMLMLISSLLTASRSSNSHNNKLGNKVERAQTIIMSIIFLNIALILSGVISSAWRFHYSLTLIIAILLIPVTAYLMLLTCKTIPNSLHAKLTTLFIAIVPFVFTTKYIANGVEEHEVTSDMVNIYLNGYFRWSIHGSHYDLAPLDAILKVMLTYITGSSIYDPILGAVMYGLFGLAPLLTVYILARKISGRPC</sequence>
<gene>
    <name evidence="2" type="ORF">ENM66_05630</name>
</gene>